<dbReference type="STRING" id="1245910.OY14_02215"/>
<name>A0A0A7UVY2_9SPIR</name>
<accession>A0A0A7UVY2</accession>
<proteinExistence type="predicted"/>
<organism evidence="1 2">
    <name type="scientific">Borreliella chilensis</name>
    <dbReference type="NCBI Taxonomy" id="1245910"/>
    <lineage>
        <taxon>Bacteria</taxon>
        <taxon>Pseudomonadati</taxon>
        <taxon>Spirochaetota</taxon>
        <taxon>Spirochaetia</taxon>
        <taxon>Spirochaetales</taxon>
        <taxon>Borreliaceae</taxon>
        <taxon>Borreliella</taxon>
    </lineage>
</organism>
<reference evidence="1 2" key="1">
    <citation type="journal article" date="2015" name="Genome Announc.">
        <title>Genome Sequence of Borrelia chilensis VA1, a South American Member of the Lyme Borreliosis Group.</title>
        <authorList>
            <person name="Huang W."/>
            <person name="Ojaimi C."/>
            <person name="Fallon J.T."/>
            <person name="Travisany D."/>
            <person name="Maass A."/>
            <person name="Ivanova L."/>
            <person name="Tomova A."/>
            <person name="Gonzalez-Acuna D."/>
            <person name="Godfrey H.P."/>
            <person name="Cabello F.C."/>
        </authorList>
    </citation>
    <scope>NUCLEOTIDE SEQUENCE [LARGE SCALE GENOMIC DNA]</scope>
    <source>
        <strain evidence="1 2">VA1</strain>
    </source>
</reference>
<dbReference type="Proteomes" id="UP000030940">
    <property type="component" value="Chromosome"/>
</dbReference>
<sequence>MQKVKIEIINKNSIIHTKPKITIAKFANQHPSYDIKMTTKDVRKAKTTPKIEIIILRIVYKEKIIIVANKKEKLAIKNLLNLVKYNFSKELEK</sequence>
<dbReference type="HOGENOM" id="CLU_136230_3_3_12"/>
<dbReference type="EMBL" id="CP009910">
    <property type="protein sequence ID" value="AJA90260.1"/>
    <property type="molecule type" value="Genomic_DNA"/>
</dbReference>
<gene>
    <name evidence="1" type="ORF">OY14_02215</name>
</gene>
<dbReference type="KEGG" id="bchi:OY14_02215"/>
<evidence type="ECO:0000313" key="2">
    <source>
        <dbReference type="Proteomes" id="UP000030940"/>
    </source>
</evidence>
<protein>
    <submittedName>
        <fullName evidence="1">Phosphocarrier protein HPr</fullName>
    </submittedName>
</protein>
<dbReference type="AlphaFoldDB" id="A0A0A7UVY2"/>
<evidence type="ECO:0000313" key="1">
    <source>
        <dbReference type="EMBL" id="AJA90260.1"/>
    </source>
</evidence>
<keyword evidence="2" id="KW-1185">Reference proteome</keyword>